<dbReference type="AlphaFoldDB" id="A0A9P4P2U4"/>
<proteinExistence type="predicted"/>
<keyword evidence="3" id="KW-1185">Reference proteome</keyword>
<feature type="compositionally biased region" description="Polar residues" evidence="1">
    <location>
        <begin position="33"/>
        <end position="56"/>
    </location>
</feature>
<dbReference type="Proteomes" id="UP000800235">
    <property type="component" value="Unassembled WGS sequence"/>
</dbReference>
<feature type="compositionally biased region" description="Pro residues" evidence="1">
    <location>
        <begin position="21"/>
        <end position="32"/>
    </location>
</feature>
<gene>
    <name evidence="2" type="ORF">EJ08DRAFT_294030</name>
</gene>
<evidence type="ECO:0000313" key="3">
    <source>
        <dbReference type="Proteomes" id="UP000800235"/>
    </source>
</evidence>
<evidence type="ECO:0000313" key="2">
    <source>
        <dbReference type="EMBL" id="KAF2435898.1"/>
    </source>
</evidence>
<name>A0A9P4P2U4_9PEZI</name>
<reference evidence="2" key="1">
    <citation type="journal article" date="2020" name="Stud. Mycol.">
        <title>101 Dothideomycetes genomes: a test case for predicting lifestyles and emergence of pathogens.</title>
        <authorList>
            <person name="Haridas S."/>
            <person name="Albert R."/>
            <person name="Binder M."/>
            <person name="Bloem J."/>
            <person name="Labutti K."/>
            <person name="Salamov A."/>
            <person name="Andreopoulos B."/>
            <person name="Baker S."/>
            <person name="Barry K."/>
            <person name="Bills G."/>
            <person name="Bluhm B."/>
            <person name="Cannon C."/>
            <person name="Castanera R."/>
            <person name="Culley D."/>
            <person name="Daum C."/>
            <person name="Ezra D."/>
            <person name="Gonzalez J."/>
            <person name="Henrissat B."/>
            <person name="Kuo A."/>
            <person name="Liang C."/>
            <person name="Lipzen A."/>
            <person name="Lutzoni F."/>
            <person name="Magnuson J."/>
            <person name="Mondo S."/>
            <person name="Nolan M."/>
            <person name="Ohm R."/>
            <person name="Pangilinan J."/>
            <person name="Park H.-J."/>
            <person name="Ramirez L."/>
            <person name="Alfaro M."/>
            <person name="Sun H."/>
            <person name="Tritt A."/>
            <person name="Yoshinaga Y."/>
            <person name="Zwiers L.-H."/>
            <person name="Turgeon B."/>
            <person name="Goodwin S."/>
            <person name="Spatafora J."/>
            <person name="Crous P."/>
            <person name="Grigoriev I."/>
        </authorList>
    </citation>
    <scope>NUCLEOTIDE SEQUENCE</scope>
    <source>
        <strain evidence="2">CBS 130266</strain>
    </source>
</reference>
<protein>
    <submittedName>
        <fullName evidence="2">Uncharacterized protein</fullName>
    </submittedName>
</protein>
<feature type="region of interest" description="Disordered" evidence="1">
    <location>
        <begin position="1"/>
        <end position="77"/>
    </location>
</feature>
<dbReference type="OrthoDB" id="3595619at2759"/>
<accession>A0A9P4P2U4</accession>
<feature type="region of interest" description="Disordered" evidence="1">
    <location>
        <begin position="235"/>
        <end position="255"/>
    </location>
</feature>
<comment type="caution">
    <text evidence="2">The sequence shown here is derived from an EMBL/GenBank/DDBJ whole genome shotgun (WGS) entry which is preliminary data.</text>
</comment>
<evidence type="ECO:0000256" key="1">
    <source>
        <dbReference type="SAM" id="MobiDB-lite"/>
    </source>
</evidence>
<dbReference type="EMBL" id="MU007012">
    <property type="protein sequence ID" value="KAF2435898.1"/>
    <property type="molecule type" value="Genomic_DNA"/>
</dbReference>
<sequence length="565" mass="62219">MLTLLPPDDREVTLTFEQPQRVPPPTFLPQNPPRQSSTSMHSRTRSWLMNERSQSGDWIHSRPSRSSSISTLMRPWTSQSRRPIIGAPTNFRRVTEPVPPMPTRRRSFRPLELSMYLPERSVSPLPDFRLGGDWEEKLEQLQRPQAAVVRRETLDNSELEEYKTPRKSLSLGMSLNQYRREVLSEPFMLTVEHGPGPTLDSTLEMNPRISDLPRIESNRTPTLIPAQIEEMAASARPWSARSSMRSPSPFSLRSRSNTDLLMPIRKPSLRRSKTDTVDDAIRELNTIVEEKRVKALTVARNDMDSIPTSPTTHVPAIAPRMQVRARSETLSSIGSAFTVAVPKPLPVPPIPNFATSPYPPPGGHIHGRVPLTVTTSPYISTSCVATAVANNQSQPGVARITAKSRLSTWFRKSIPGSPISPNAPPVVANAQAQPFYQLTPSTTPSGTANRTQRSTSISTFSSVFSLDSSTSASFSDATYATPTTTIASVTTPVDDMGIALPRPSISKTPKTLRRMGPLKRGLSIDTTLSNGSAMTNVPPAYQFEDPHPVSPLESPVPLGRVGMAY</sequence>
<organism evidence="2 3">
    <name type="scientific">Tothia fuscella</name>
    <dbReference type="NCBI Taxonomy" id="1048955"/>
    <lineage>
        <taxon>Eukaryota</taxon>
        <taxon>Fungi</taxon>
        <taxon>Dikarya</taxon>
        <taxon>Ascomycota</taxon>
        <taxon>Pezizomycotina</taxon>
        <taxon>Dothideomycetes</taxon>
        <taxon>Pleosporomycetidae</taxon>
        <taxon>Venturiales</taxon>
        <taxon>Cylindrosympodiaceae</taxon>
        <taxon>Tothia</taxon>
    </lineage>
</organism>